<proteinExistence type="predicted"/>
<comment type="caution">
    <text evidence="3">The sequence shown here is derived from an EMBL/GenBank/DDBJ whole genome shotgun (WGS) entry which is preliminary data.</text>
</comment>
<evidence type="ECO:0000259" key="2">
    <source>
        <dbReference type="Pfam" id="PF00534"/>
    </source>
</evidence>
<name>A0ABU1ITP9_9BACL</name>
<dbReference type="Proteomes" id="UP001185028">
    <property type="component" value="Unassembled WGS sequence"/>
</dbReference>
<feature type="domain" description="Glycosyl transferase family 1" evidence="2">
    <location>
        <begin position="228"/>
        <end position="316"/>
    </location>
</feature>
<dbReference type="RefSeq" id="WP_188774074.1">
    <property type="nucleotide sequence ID" value="NZ_BMMB01000002.1"/>
</dbReference>
<dbReference type="CDD" id="cd03801">
    <property type="entry name" value="GT4_PimA-like"/>
    <property type="match status" value="1"/>
</dbReference>
<keyword evidence="1" id="KW-0808">Transferase</keyword>
<dbReference type="PANTHER" id="PTHR46401">
    <property type="entry name" value="GLYCOSYLTRANSFERASE WBBK-RELATED"/>
    <property type="match status" value="1"/>
</dbReference>
<accession>A0ABU1ITP9</accession>
<sequence length="352" mass="41094">MTTSGKIKIALITDVNNWALGNIARQLRKHLSDDFDFTMISLEECDWNGVKLLFRVKDCDVLHFFWRDCIALINEENYTAYFGSLPVTASQFFEEYYFNKILSTAVYDHLFLTPKEIMERKYVFDRFQYYVSSEKLYHIYSNIQQYPNPVGIVEDGVDPELFYPLHIERLKNEERTLKVGWVGNSKWGQNLGEDFKGFHSILKPAIDELQVATDGKVIGFYADKNERFISHEDMVKYYSEIDVLVCVSKIEGTPNPVLEAMACGVPVISTDVGIVNQVFGNKQKQFILSERNPAELQTLIYFILDNRNILEELSKENLTQIKNWHWEKQAQKFKYYINAITANKIDQTERVY</sequence>
<dbReference type="SUPFAM" id="SSF53756">
    <property type="entry name" value="UDP-Glycosyltransferase/glycogen phosphorylase"/>
    <property type="match status" value="1"/>
</dbReference>
<protein>
    <submittedName>
        <fullName evidence="3">Glycosyltransferase involved in cell wall biosynthesis</fullName>
    </submittedName>
</protein>
<dbReference type="Pfam" id="PF00534">
    <property type="entry name" value="Glycos_transf_1"/>
    <property type="match status" value="1"/>
</dbReference>
<reference evidence="3 4" key="1">
    <citation type="submission" date="2023-07" db="EMBL/GenBank/DDBJ databases">
        <title>Genomic Encyclopedia of Type Strains, Phase IV (KMG-IV): sequencing the most valuable type-strain genomes for metagenomic binning, comparative biology and taxonomic classification.</title>
        <authorList>
            <person name="Goeker M."/>
        </authorList>
    </citation>
    <scope>NUCLEOTIDE SEQUENCE [LARGE SCALE GENOMIC DNA]</scope>
    <source>
        <strain evidence="3 4">DSM 22170</strain>
    </source>
</reference>
<dbReference type="PANTHER" id="PTHR46401:SF2">
    <property type="entry name" value="GLYCOSYLTRANSFERASE WBBK-RELATED"/>
    <property type="match status" value="1"/>
</dbReference>
<dbReference type="Gene3D" id="3.40.50.2000">
    <property type="entry name" value="Glycogen Phosphorylase B"/>
    <property type="match status" value="1"/>
</dbReference>
<evidence type="ECO:0000313" key="4">
    <source>
        <dbReference type="Proteomes" id="UP001185028"/>
    </source>
</evidence>
<organism evidence="3 4">
    <name type="scientific">Paenibacillus hunanensis</name>
    <dbReference type="NCBI Taxonomy" id="539262"/>
    <lineage>
        <taxon>Bacteria</taxon>
        <taxon>Bacillati</taxon>
        <taxon>Bacillota</taxon>
        <taxon>Bacilli</taxon>
        <taxon>Bacillales</taxon>
        <taxon>Paenibacillaceae</taxon>
        <taxon>Paenibacillus</taxon>
    </lineage>
</organism>
<dbReference type="InterPro" id="IPR001296">
    <property type="entry name" value="Glyco_trans_1"/>
</dbReference>
<evidence type="ECO:0000256" key="1">
    <source>
        <dbReference type="ARBA" id="ARBA00022679"/>
    </source>
</evidence>
<keyword evidence="4" id="KW-1185">Reference proteome</keyword>
<dbReference type="EMBL" id="JAVDQH010000002">
    <property type="protein sequence ID" value="MDR6242554.1"/>
    <property type="molecule type" value="Genomic_DNA"/>
</dbReference>
<gene>
    <name evidence="3" type="ORF">JOC58_000438</name>
</gene>
<evidence type="ECO:0000313" key="3">
    <source>
        <dbReference type="EMBL" id="MDR6242554.1"/>
    </source>
</evidence>